<accession>A0ABT8DP00</accession>
<keyword evidence="5" id="KW-0443">Lipid metabolism</keyword>
<dbReference type="PANTHER" id="PTHR43667">
    <property type="entry name" value="CYCLOPROPANE-FATTY-ACYL-PHOSPHOLIPID SYNTHASE"/>
    <property type="match status" value="1"/>
</dbReference>
<dbReference type="GO" id="GO:0032259">
    <property type="term" value="P:methylation"/>
    <property type="evidence" value="ECO:0007669"/>
    <property type="project" value="UniProtKB-KW"/>
</dbReference>
<evidence type="ECO:0000256" key="3">
    <source>
        <dbReference type="ARBA" id="ARBA00022679"/>
    </source>
</evidence>
<reference evidence="6 7" key="1">
    <citation type="submission" date="2023-06" db="EMBL/GenBank/DDBJ databases">
        <title>Pelomonas sp. PFR6 16S ribosomal RNA gene Genome sequencing and assembly.</title>
        <authorList>
            <person name="Woo H."/>
        </authorList>
    </citation>
    <scope>NUCLEOTIDE SEQUENCE [LARGE SCALE GENOMIC DNA]</scope>
    <source>
        <strain evidence="6 7">PFR6</strain>
    </source>
</reference>
<keyword evidence="4" id="KW-0949">S-adenosyl-L-methionine</keyword>
<protein>
    <submittedName>
        <fullName evidence="6">Cyclopropane-fatty-acyl-phospholipid synthase family protein</fullName>
        <ecNumber evidence="6">2.1.1.-</ecNumber>
    </submittedName>
</protein>
<sequence>MNPPTALSSTASSSSARPPRAARRLLRLLEALPIGELSLQLPDGTRIGLPSRSTPSPGPRAMLSLNSWAVFERTLRSGDIGFAESYIAGEWDSPDLTQLLRLCIANREHIEDLIYGSWWGRLAYRLRHLLRRNSRAGSARNIHAHYDLGNDFYRLWLDPGMSYSAAWFEGRDPQGTDLVQAQDAKYRRALREARVEPGRRVLEIGCGWGGLAEIAAREFGAEVTGVTLSVEQLRWAQQRMARASLDGQARMLHLDYRDLASKYAGQPFDAVVSIEMFEAVGHEYWSSYFRTLNACLKPGGRACIQTITIRDDLFARYLRSTDFIQQYIFPGGLLPSPSAFEAEARRAGFVVENRLAFGRDYAETLRRWRDAFVAQLDAVQRQGFDRRFQRIWTFYLAYCEAAFDMGNTDVMQFTLRKPGP</sequence>
<dbReference type="SUPFAM" id="SSF53335">
    <property type="entry name" value="S-adenosyl-L-methionine-dependent methyltransferases"/>
    <property type="match status" value="1"/>
</dbReference>
<evidence type="ECO:0000256" key="2">
    <source>
        <dbReference type="ARBA" id="ARBA00022603"/>
    </source>
</evidence>
<keyword evidence="3 6" id="KW-0808">Transferase</keyword>
<evidence type="ECO:0000256" key="5">
    <source>
        <dbReference type="ARBA" id="ARBA00023098"/>
    </source>
</evidence>
<organism evidence="6 7">
    <name type="scientific">Roseateles violae</name>
    <dbReference type="NCBI Taxonomy" id="3058042"/>
    <lineage>
        <taxon>Bacteria</taxon>
        <taxon>Pseudomonadati</taxon>
        <taxon>Pseudomonadota</taxon>
        <taxon>Betaproteobacteria</taxon>
        <taxon>Burkholderiales</taxon>
        <taxon>Sphaerotilaceae</taxon>
        <taxon>Roseateles</taxon>
    </lineage>
</organism>
<dbReference type="GO" id="GO:0008168">
    <property type="term" value="F:methyltransferase activity"/>
    <property type="evidence" value="ECO:0007669"/>
    <property type="project" value="UniProtKB-KW"/>
</dbReference>
<keyword evidence="7" id="KW-1185">Reference proteome</keyword>
<name>A0ABT8DP00_9BURK</name>
<dbReference type="InterPro" id="IPR029063">
    <property type="entry name" value="SAM-dependent_MTases_sf"/>
</dbReference>
<dbReference type="Gene3D" id="3.40.50.150">
    <property type="entry name" value="Vaccinia Virus protein VP39"/>
    <property type="match status" value="1"/>
</dbReference>
<dbReference type="Proteomes" id="UP001228044">
    <property type="component" value="Unassembled WGS sequence"/>
</dbReference>
<evidence type="ECO:0000313" key="6">
    <source>
        <dbReference type="EMBL" id="MDN3920090.1"/>
    </source>
</evidence>
<proteinExistence type="inferred from homology"/>
<dbReference type="PIRSF" id="PIRSF003085">
    <property type="entry name" value="CMAS"/>
    <property type="match status" value="1"/>
</dbReference>
<dbReference type="EMBL" id="JAUHHC010000002">
    <property type="protein sequence ID" value="MDN3920090.1"/>
    <property type="molecule type" value="Genomic_DNA"/>
</dbReference>
<keyword evidence="2 6" id="KW-0489">Methyltransferase</keyword>
<dbReference type="Pfam" id="PF02353">
    <property type="entry name" value="CMAS"/>
    <property type="match status" value="1"/>
</dbReference>
<evidence type="ECO:0000256" key="1">
    <source>
        <dbReference type="ARBA" id="ARBA00010815"/>
    </source>
</evidence>
<dbReference type="EC" id="2.1.1.-" evidence="6"/>
<dbReference type="InterPro" id="IPR003333">
    <property type="entry name" value="CMAS"/>
</dbReference>
<gene>
    <name evidence="6" type="ORF">QWJ38_07335</name>
</gene>
<comment type="similarity">
    <text evidence="1">Belongs to the CFA/CMAS family.</text>
</comment>
<evidence type="ECO:0000256" key="4">
    <source>
        <dbReference type="ARBA" id="ARBA00022691"/>
    </source>
</evidence>
<comment type="caution">
    <text evidence="6">The sequence shown here is derived from an EMBL/GenBank/DDBJ whole genome shotgun (WGS) entry which is preliminary data.</text>
</comment>
<dbReference type="RefSeq" id="WP_290358403.1">
    <property type="nucleotide sequence ID" value="NZ_JAUHHC010000002.1"/>
</dbReference>
<dbReference type="InterPro" id="IPR050723">
    <property type="entry name" value="CFA/CMAS"/>
</dbReference>
<dbReference type="CDD" id="cd02440">
    <property type="entry name" value="AdoMet_MTases"/>
    <property type="match status" value="1"/>
</dbReference>
<dbReference type="PANTHER" id="PTHR43667:SF2">
    <property type="entry name" value="FATTY ACID C-METHYL TRANSFERASE"/>
    <property type="match status" value="1"/>
</dbReference>
<evidence type="ECO:0000313" key="7">
    <source>
        <dbReference type="Proteomes" id="UP001228044"/>
    </source>
</evidence>